<proteinExistence type="predicted"/>
<protein>
    <submittedName>
        <fullName evidence="1">Uncharacterized protein</fullName>
    </submittedName>
</protein>
<gene>
    <name evidence="1" type="ORF">AVDCRST_MAG05-3604</name>
</gene>
<accession>A0A6J4TFQ9</accession>
<evidence type="ECO:0000313" key="1">
    <source>
        <dbReference type="EMBL" id="CAA9520906.1"/>
    </source>
</evidence>
<dbReference type="EMBL" id="CADCVM010000400">
    <property type="protein sequence ID" value="CAA9520906.1"/>
    <property type="molecule type" value="Genomic_DNA"/>
</dbReference>
<reference evidence="1" key="1">
    <citation type="submission" date="2020-02" db="EMBL/GenBank/DDBJ databases">
        <authorList>
            <person name="Meier V. D."/>
        </authorList>
    </citation>
    <scope>NUCLEOTIDE SEQUENCE</scope>
    <source>
        <strain evidence="1">AVDCRST_MAG05</strain>
    </source>
</reference>
<name>A0A6J4TFQ9_9ACTN</name>
<dbReference type="AlphaFoldDB" id="A0A6J4TFQ9"/>
<sequence>MNGRGREQVRDRALSARTPREVDQAAITMERWLEEHPEDRAFLFRAGLALATRRAHLREGEGRQ</sequence>
<organism evidence="1">
    <name type="scientific">uncultured Rubrobacteraceae bacterium</name>
    <dbReference type="NCBI Taxonomy" id="349277"/>
    <lineage>
        <taxon>Bacteria</taxon>
        <taxon>Bacillati</taxon>
        <taxon>Actinomycetota</taxon>
        <taxon>Rubrobacteria</taxon>
        <taxon>Rubrobacterales</taxon>
        <taxon>Rubrobacteraceae</taxon>
        <taxon>environmental samples</taxon>
    </lineage>
</organism>